<reference evidence="2" key="1">
    <citation type="submission" date="2020-05" db="EMBL/GenBank/DDBJ databases">
        <authorList>
            <person name="Chiriac C."/>
            <person name="Salcher M."/>
            <person name="Ghai R."/>
            <person name="Kavagutti S V."/>
        </authorList>
    </citation>
    <scope>NUCLEOTIDE SEQUENCE</scope>
</reference>
<dbReference type="Gene3D" id="3.30.1380.10">
    <property type="match status" value="1"/>
</dbReference>
<proteinExistence type="predicted"/>
<evidence type="ECO:0000313" key="2">
    <source>
        <dbReference type="EMBL" id="CAB4685290.1"/>
    </source>
</evidence>
<feature type="domain" description="D-alanyl-D-alanine carboxypeptidase-like core" evidence="1">
    <location>
        <begin position="81"/>
        <end position="210"/>
    </location>
</feature>
<protein>
    <submittedName>
        <fullName evidence="2">Unannotated protein</fullName>
    </submittedName>
</protein>
<gene>
    <name evidence="2" type="ORF">UFOPK2373_00498</name>
</gene>
<name>A0A6J6NFB0_9ZZZZ</name>
<dbReference type="PANTHER" id="PTHR34385:SF1">
    <property type="entry name" value="PEPTIDOGLYCAN L-ALANYL-D-GLUTAMATE ENDOPEPTIDASE CWLK"/>
    <property type="match status" value="1"/>
</dbReference>
<dbReference type="AlphaFoldDB" id="A0A6J6NFB0"/>
<dbReference type="EMBL" id="CAEZXL010000066">
    <property type="protein sequence ID" value="CAB4685290.1"/>
    <property type="molecule type" value="Genomic_DNA"/>
</dbReference>
<sequence>MSRGTKKRLLISVTIVISILFPSVTNFTPAQATSLVWQSTTEPESPWVVVNKQRPLYPIKYIPKDLVAPQFGSLNANPYGRKLRKEASTAAYKLATAMKAAGKGSLIIQSAYRSYTEQSTIHDRQVKRYGKKAGEALAARPGYSEHQTGWAMDVSARGQGCQIRVCFGQTKAGLWLAANAYKYGFIIRYPNFATPTTGYQYEPWHLRYVGVGLARVMHDDDVHTLEKFFGLPAAPNY</sequence>
<dbReference type="InterPro" id="IPR003709">
    <property type="entry name" value="VanY-like_core_dom"/>
</dbReference>
<evidence type="ECO:0000259" key="1">
    <source>
        <dbReference type="Pfam" id="PF02557"/>
    </source>
</evidence>
<dbReference type="GO" id="GO:0008233">
    <property type="term" value="F:peptidase activity"/>
    <property type="evidence" value="ECO:0007669"/>
    <property type="project" value="InterPro"/>
</dbReference>
<dbReference type="PANTHER" id="PTHR34385">
    <property type="entry name" value="D-ALANYL-D-ALANINE CARBOXYPEPTIDASE"/>
    <property type="match status" value="1"/>
</dbReference>
<dbReference type="Pfam" id="PF02557">
    <property type="entry name" value="VanY"/>
    <property type="match status" value="1"/>
</dbReference>
<organism evidence="2">
    <name type="scientific">freshwater metagenome</name>
    <dbReference type="NCBI Taxonomy" id="449393"/>
    <lineage>
        <taxon>unclassified sequences</taxon>
        <taxon>metagenomes</taxon>
        <taxon>ecological metagenomes</taxon>
    </lineage>
</organism>
<dbReference type="SUPFAM" id="SSF55166">
    <property type="entry name" value="Hedgehog/DD-peptidase"/>
    <property type="match status" value="1"/>
</dbReference>
<accession>A0A6J6NFB0</accession>
<dbReference type="InterPro" id="IPR009045">
    <property type="entry name" value="Zn_M74/Hedgehog-like"/>
</dbReference>
<dbReference type="InterPro" id="IPR052179">
    <property type="entry name" value="DD-CPase-like"/>
</dbReference>
<dbReference type="InterPro" id="IPR058193">
    <property type="entry name" value="VanY/YodJ_core_dom"/>
</dbReference>
<dbReference type="GO" id="GO:0006508">
    <property type="term" value="P:proteolysis"/>
    <property type="evidence" value="ECO:0007669"/>
    <property type="project" value="InterPro"/>
</dbReference>
<dbReference type="CDD" id="cd14852">
    <property type="entry name" value="LD-carboxypeptidase"/>
    <property type="match status" value="1"/>
</dbReference>